<accession>A0A916N0L7</accession>
<keyword evidence="3" id="KW-1185">Reference proteome</keyword>
<evidence type="ECO:0000313" key="2">
    <source>
        <dbReference type="EMBL" id="CAG4884063.1"/>
    </source>
</evidence>
<comment type="caution">
    <text evidence="2">The sequence shown here is derived from an EMBL/GenBank/DDBJ whole genome shotgun (WGS) entry which is preliminary data.</text>
</comment>
<reference evidence="2" key="1">
    <citation type="submission" date="2021-04" db="EMBL/GenBank/DDBJ databases">
        <authorList>
            <person name="Hornung B."/>
        </authorList>
    </citation>
    <scope>NUCLEOTIDE SEQUENCE</scope>
    <source>
        <strain evidence="2">G5G6</strain>
    </source>
</reference>
<name>A0A916N0L7_9PROT</name>
<evidence type="ECO:0000313" key="3">
    <source>
        <dbReference type="Proteomes" id="UP000742786"/>
    </source>
</evidence>
<proteinExistence type="predicted"/>
<feature type="region of interest" description="Disordered" evidence="1">
    <location>
        <begin position="20"/>
        <end position="53"/>
    </location>
</feature>
<sequence length="106" mass="12269">MKHPLTKENVAIERSKKIAASLRQMRKKSSGMDMSPPSAGKPRKPGESTASRNNRIIERFKQLQAQKEINPRKIRGQLAREFDLSRQYIERVLKPYLLSVAARIRR</sequence>
<dbReference type="EMBL" id="CAJQUM010000001">
    <property type="protein sequence ID" value="CAG4884063.1"/>
    <property type="molecule type" value="Genomic_DNA"/>
</dbReference>
<organism evidence="2 3">
    <name type="scientific">Georgfuchsia toluolica</name>
    <dbReference type="NCBI Taxonomy" id="424218"/>
    <lineage>
        <taxon>Bacteria</taxon>
        <taxon>Pseudomonadati</taxon>
        <taxon>Pseudomonadota</taxon>
        <taxon>Betaproteobacteria</taxon>
        <taxon>Nitrosomonadales</taxon>
        <taxon>Sterolibacteriaceae</taxon>
        <taxon>Georgfuchsia</taxon>
    </lineage>
</organism>
<protein>
    <submittedName>
        <fullName evidence="2">Uncharacterized protein</fullName>
    </submittedName>
</protein>
<dbReference type="RefSeq" id="WP_220635947.1">
    <property type="nucleotide sequence ID" value="NZ_CAJQUM010000001.1"/>
</dbReference>
<evidence type="ECO:0000256" key="1">
    <source>
        <dbReference type="SAM" id="MobiDB-lite"/>
    </source>
</evidence>
<dbReference type="AlphaFoldDB" id="A0A916N0L7"/>
<dbReference type="Proteomes" id="UP000742786">
    <property type="component" value="Unassembled WGS sequence"/>
</dbReference>
<gene>
    <name evidence="2" type="ORF">GTOL_11946</name>
</gene>